<dbReference type="InParanoid" id="E6W1Z0"/>
<gene>
    <name evidence="2" type="ordered locus">Selin_1889</name>
</gene>
<dbReference type="EMBL" id="CP002432">
    <property type="protein sequence ID" value="ADU66616.1"/>
    <property type="molecule type" value="Genomic_DNA"/>
</dbReference>
<dbReference type="STRING" id="653733.Selin_1889"/>
<dbReference type="KEGG" id="din:Selin_1889"/>
<evidence type="ECO:0000256" key="1">
    <source>
        <dbReference type="SAM" id="SignalP"/>
    </source>
</evidence>
<proteinExistence type="predicted"/>
<accession>E6W1Z0</accession>
<reference evidence="2 3" key="1">
    <citation type="submission" date="2010-12" db="EMBL/GenBank/DDBJ databases">
        <title>Complete sequence of Desulfurispirillum indicum S5.</title>
        <authorList>
            <consortium name="US DOE Joint Genome Institute"/>
            <person name="Lucas S."/>
            <person name="Copeland A."/>
            <person name="Lapidus A."/>
            <person name="Cheng J.-F."/>
            <person name="Goodwin L."/>
            <person name="Pitluck S."/>
            <person name="Chertkov O."/>
            <person name="Held B."/>
            <person name="Detter J.C."/>
            <person name="Han C."/>
            <person name="Tapia R."/>
            <person name="Land M."/>
            <person name="Hauser L."/>
            <person name="Kyrpides N."/>
            <person name="Ivanova N."/>
            <person name="Mikhailova N."/>
            <person name="Haggblom M."/>
            <person name="Rauschenbach I."/>
            <person name="Bini E."/>
            <person name="Woyke T."/>
        </authorList>
    </citation>
    <scope>NUCLEOTIDE SEQUENCE [LARGE SCALE GENOMIC DNA]</scope>
    <source>
        <strain evidence="3">ATCC BAA-1389 / DSM 22839 / S5</strain>
    </source>
</reference>
<sequence>MKKTALLVILCITSAALLASPAAALTIEARGVTLPSQQVNYKTQAIDRSRAKAILRMVATASEGVGEQYLTGITAKEALAASQSFVRGYTILEVAERDLLYQVNIAWDIDMDALEALLFSRLLDEAITCTVLLYQVKESHSLWDTLDTLGSQDHVHLDKILLMDDNKALFSLRTQVNPSQMLAPLLATYQVSQDENCYIIIEAKKEEES</sequence>
<dbReference type="HOGENOM" id="CLU_1313754_0_0_0"/>
<evidence type="ECO:0000313" key="2">
    <source>
        <dbReference type="EMBL" id="ADU66616.1"/>
    </source>
</evidence>
<keyword evidence="1" id="KW-0732">Signal</keyword>
<organism evidence="2 3">
    <name type="scientific">Desulfurispirillum indicum (strain ATCC BAA-1389 / DSM 22839 / S5)</name>
    <dbReference type="NCBI Taxonomy" id="653733"/>
    <lineage>
        <taxon>Bacteria</taxon>
        <taxon>Pseudomonadati</taxon>
        <taxon>Chrysiogenota</taxon>
        <taxon>Chrysiogenia</taxon>
        <taxon>Chrysiogenales</taxon>
        <taxon>Chrysiogenaceae</taxon>
        <taxon>Desulfurispirillum</taxon>
    </lineage>
</organism>
<dbReference type="AlphaFoldDB" id="E6W1Z0"/>
<dbReference type="RefSeq" id="WP_013506496.1">
    <property type="nucleotide sequence ID" value="NC_014836.1"/>
</dbReference>
<protein>
    <recommendedName>
        <fullName evidence="4">DUF2066 domain-containing protein</fullName>
    </recommendedName>
</protein>
<evidence type="ECO:0008006" key="4">
    <source>
        <dbReference type="Google" id="ProtNLM"/>
    </source>
</evidence>
<keyword evidence="3" id="KW-1185">Reference proteome</keyword>
<name>E6W1Z0_DESIS</name>
<feature type="signal peptide" evidence="1">
    <location>
        <begin position="1"/>
        <end position="19"/>
    </location>
</feature>
<feature type="chain" id="PRO_5003211606" description="DUF2066 domain-containing protein" evidence="1">
    <location>
        <begin position="20"/>
        <end position="209"/>
    </location>
</feature>
<dbReference type="Proteomes" id="UP000002572">
    <property type="component" value="Chromosome"/>
</dbReference>
<evidence type="ECO:0000313" key="3">
    <source>
        <dbReference type="Proteomes" id="UP000002572"/>
    </source>
</evidence>